<protein>
    <submittedName>
        <fullName evidence="1">(salmon louse) hypothetical protein</fullName>
    </submittedName>
</protein>
<evidence type="ECO:0000313" key="1">
    <source>
        <dbReference type="EMBL" id="CAF2921010.1"/>
    </source>
</evidence>
<dbReference type="EMBL" id="HG994583">
    <property type="protein sequence ID" value="CAF2921010.1"/>
    <property type="molecule type" value="Genomic_DNA"/>
</dbReference>
<keyword evidence="2" id="KW-1185">Reference proteome</keyword>
<sequence>MEELASMVIVQDVVDEHKGLLNKYVNLLKEAKRAVVKLIDARPIKEKRRAELKNARDLVPIQCSNFWNKTSVLNDVLRLLLASFAEVLAEFSCLRDSFET</sequence>
<gene>
    <name evidence="1" type="ORF">LSAA_9042</name>
</gene>
<name>A0A7R8CT55_LEPSM</name>
<evidence type="ECO:0000313" key="2">
    <source>
        <dbReference type="Proteomes" id="UP000675881"/>
    </source>
</evidence>
<proteinExistence type="predicted"/>
<reference evidence="1" key="1">
    <citation type="submission" date="2021-02" db="EMBL/GenBank/DDBJ databases">
        <authorList>
            <person name="Bekaert M."/>
        </authorList>
    </citation>
    <scope>NUCLEOTIDE SEQUENCE</scope>
    <source>
        <strain evidence="1">IoA-00</strain>
    </source>
</reference>
<dbReference type="Proteomes" id="UP000675881">
    <property type="component" value="Chromosome 4"/>
</dbReference>
<accession>A0A7R8CT55</accession>
<dbReference type="AlphaFoldDB" id="A0A7R8CT55"/>
<organism evidence="1 2">
    <name type="scientific">Lepeophtheirus salmonis</name>
    <name type="common">Salmon louse</name>
    <name type="synonym">Caligus salmonis</name>
    <dbReference type="NCBI Taxonomy" id="72036"/>
    <lineage>
        <taxon>Eukaryota</taxon>
        <taxon>Metazoa</taxon>
        <taxon>Ecdysozoa</taxon>
        <taxon>Arthropoda</taxon>
        <taxon>Crustacea</taxon>
        <taxon>Multicrustacea</taxon>
        <taxon>Hexanauplia</taxon>
        <taxon>Copepoda</taxon>
        <taxon>Siphonostomatoida</taxon>
        <taxon>Caligidae</taxon>
        <taxon>Lepeophtheirus</taxon>
    </lineage>
</organism>